<keyword evidence="4 11" id="KW-1133">Transmembrane helix</keyword>
<dbReference type="AlphaFoldDB" id="A0A8C3CV71"/>
<keyword evidence="8" id="KW-0325">Glycoprotein</keyword>
<dbReference type="GO" id="GO:0007155">
    <property type="term" value="P:cell adhesion"/>
    <property type="evidence" value="ECO:0007669"/>
    <property type="project" value="InterPro"/>
</dbReference>
<evidence type="ECO:0000256" key="1">
    <source>
        <dbReference type="ARBA" id="ARBA00004167"/>
    </source>
</evidence>
<dbReference type="Pfam" id="PF00193">
    <property type="entry name" value="Xlink"/>
    <property type="match status" value="2"/>
</dbReference>
<accession>A0A8C3CV71</accession>
<evidence type="ECO:0000256" key="8">
    <source>
        <dbReference type="ARBA" id="ARBA00023180"/>
    </source>
</evidence>
<sequence>MTTYFGVTSAVFSVWVMTFMAQNYFITGSTLPPCRITGVGLYIEEKVNFSAASNACNQLNLQLASKDQVEKALKHGFETCRYMISVSISLPSINYFTLHEAGDKSDIKRTDVFYCSYGWVKDGLVVIPRLISNQKCGQGKVGLVLWRADHFKTFMVYCFNSSDVQINSCVPDPTTTRPSPSAPTDLTASSGSDLTENVTVVPNTTETERALKKLKFQVVCVTETILPTEETTTNTPGEYSLDSPNYTSRAAFKNDGVVFGGIPTALLVLALIFFITSVVLAVCYIKKYKTTFPFSYKNQKKEMVETTALKEAESNDKTPEKETKNNGKKVEESKSKPETTVKCLEAEV</sequence>
<reference evidence="13" key="3">
    <citation type="submission" date="2025-09" db="UniProtKB">
        <authorList>
            <consortium name="Ensembl"/>
        </authorList>
    </citation>
    <scope>IDENTIFICATION</scope>
</reference>
<dbReference type="GO" id="GO:0004888">
    <property type="term" value="F:transmembrane signaling receptor activity"/>
    <property type="evidence" value="ECO:0007669"/>
    <property type="project" value="TreeGrafter"/>
</dbReference>
<feature type="compositionally biased region" description="Basic and acidic residues" evidence="10">
    <location>
        <begin position="307"/>
        <end position="339"/>
    </location>
</feature>
<organism evidence="13 14">
    <name type="scientific">Cairina moschata</name>
    <name type="common">Muscovy duck</name>
    <dbReference type="NCBI Taxonomy" id="8855"/>
    <lineage>
        <taxon>Eukaryota</taxon>
        <taxon>Metazoa</taxon>
        <taxon>Chordata</taxon>
        <taxon>Craniata</taxon>
        <taxon>Vertebrata</taxon>
        <taxon>Euteleostomi</taxon>
        <taxon>Archelosauria</taxon>
        <taxon>Archosauria</taxon>
        <taxon>Dinosauria</taxon>
        <taxon>Saurischia</taxon>
        <taxon>Theropoda</taxon>
        <taxon>Coelurosauria</taxon>
        <taxon>Aves</taxon>
        <taxon>Neognathae</taxon>
        <taxon>Galloanserae</taxon>
        <taxon>Anseriformes</taxon>
        <taxon>Anatidae</taxon>
        <taxon>Anatinae</taxon>
        <taxon>Cairina</taxon>
    </lineage>
</organism>
<evidence type="ECO:0000256" key="3">
    <source>
        <dbReference type="ARBA" id="ARBA00022729"/>
    </source>
</evidence>
<proteinExistence type="predicted"/>
<feature type="disulfide bond" evidence="9">
    <location>
        <begin position="115"/>
        <end position="136"/>
    </location>
</feature>
<evidence type="ECO:0000256" key="11">
    <source>
        <dbReference type="SAM" id="Phobius"/>
    </source>
</evidence>
<dbReference type="InterPro" id="IPR000538">
    <property type="entry name" value="Link_dom"/>
</dbReference>
<evidence type="ECO:0000313" key="13">
    <source>
        <dbReference type="Ensembl" id="ENSCMMP00000024895.1"/>
    </source>
</evidence>
<keyword evidence="6 9" id="KW-1015">Disulfide bond</keyword>
<reference evidence="13" key="2">
    <citation type="submission" date="2025-08" db="UniProtKB">
        <authorList>
            <consortium name="Ensembl"/>
        </authorList>
    </citation>
    <scope>IDENTIFICATION</scope>
</reference>
<keyword evidence="3" id="KW-0732">Signal</keyword>
<dbReference type="PANTHER" id="PTHR10225">
    <property type="entry name" value="HYALURONAN RECEPTOR"/>
    <property type="match status" value="1"/>
</dbReference>
<keyword evidence="2 11" id="KW-0812">Transmembrane</keyword>
<dbReference type="InterPro" id="IPR043210">
    <property type="entry name" value="CD44_antigen-like"/>
</dbReference>
<dbReference type="Ensembl" id="ENSCMMT00000027228.1">
    <property type="protein sequence ID" value="ENSCMMP00000024895.1"/>
    <property type="gene ID" value="ENSCMMG00000015405.1"/>
</dbReference>
<dbReference type="GO" id="GO:0005540">
    <property type="term" value="F:hyaluronic acid binding"/>
    <property type="evidence" value="ECO:0007669"/>
    <property type="project" value="InterPro"/>
</dbReference>
<feature type="transmembrane region" description="Helical" evidence="11">
    <location>
        <begin position="257"/>
        <end position="285"/>
    </location>
</feature>
<dbReference type="GO" id="GO:0005886">
    <property type="term" value="C:plasma membrane"/>
    <property type="evidence" value="ECO:0007669"/>
    <property type="project" value="TreeGrafter"/>
</dbReference>
<keyword evidence="7" id="KW-0675">Receptor</keyword>
<evidence type="ECO:0000259" key="12">
    <source>
        <dbReference type="PROSITE" id="PS50963"/>
    </source>
</evidence>
<keyword evidence="5 11" id="KW-0472">Membrane</keyword>
<protein>
    <submittedName>
        <fullName evidence="13">Lymphatic vessel endothelial hyaluronan receptor 1</fullName>
    </submittedName>
</protein>
<name>A0A8C3CV71_CAIMO</name>
<feature type="region of interest" description="Disordered" evidence="10">
    <location>
        <begin position="170"/>
        <end position="192"/>
    </location>
</feature>
<evidence type="ECO:0000256" key="10">
    <source>
        <dbReference type="SAM" id="MobiDB-lite"/>
    </source>
</evidence>
<keyword evidence="14" id="KW-1185">Reference proteome</keyword>
<evidence type="ECO:0000256" key="6">
    <source>
        <dbReference type="ARBA" id="ARBA00023157"/>
    </source>
</evidence>
<comment type="subcellular location">
    <subcellularLocation>
        <location evidence="1">Membrane</location>
        <topology evidence="1">Single-pass membrane protein</topology>
    </subcellularLocation>
</comment>
<dbReference type="InterPro" id="IPR016187">
    <property type="entry name" value="CTDL_fold"/>
</dbReference>
<comment type="caution">
    <text evidence="9">Lacks conserved residue(s) required for the propagation of feature annotation.</text>
</comment>
<feature type="domain" description="Link" evidence="12">
    <location>
        <begin position="35"/>
        <end position="160"/>
    </location>
</feature>
<feature type="region of interest" description="Disordered" evidence="10">
    <location>
        <begin position="307"/>
        <end position="348"/>
    </location>
</feature>
<dbReference type="PANTHER" id="PTHR10225:SF2">
    <property type="entry name" value="LYMPHATIC VESSEL ENDOTHELIAL HYALURONIC ACID RECEPTOR 1"/>
    <property type="match status" value="1"/>
</dbReference>
<evidence type="ECO:0000256" key="2">
    <source>
        <dbReference type="ARBA" id="ARBA00022692"/>
    </source>
</evidence>
<evidence type="ECO:0000256" key="5">
    <source>
        <dbReference type="ARBA" id="ARBA00023136"/>
    </source>
</evidence>
<dbReference type="SMART" id="SM00445">
    <property type="entry name" value="LINK"/>
    <property type="match status" value="1"/>
</dbReference>
<dbReference type="Proteomes" id="UP000694556">
    <property type="component" value="Chromosome 5"/>
</dbReference>
<reference evidence="13" key="1">
    <citation type="submission" date="2018-09" db="EMBL/GenBank/DDBJ databases">
        <title>Common duck and Muscovy duck high density SNP chip.</title>
        <authorList>
            <person name="Vignal A."/>
            <person name="Thebault N."/>
            <person name="Warren W.C."/>
        </authorList>
    </citation>
    <scope>NUCLEOTIDE SEQUENCE [LARGE SCALE GENOMIC DNA]</scope>
</reference>
<evidence type="ECO:0000256" key="7">
    <source>
        <dbReference type="ARBA" id="ARBA00023170"/>
    </source>
</evidence>
<evidence type="ECO:0000313" key="14">
    <source>
        <dbReference type="Proteomes" id="UP000694556"/>
    </source>
</evidence>
<dbReference type="PROSITE" id="PS50963">
    <property type="entry name" value="LINK_2"/>
    <property type="match status" value="1"/>
</dbReference>
<evidence type="ECO:0000256" key="9">
    <source>
        <dbReference type="PROSITE-ProRule" id="PRU00323"/>
    </source>
</evidence>
<dbReference type="SUPFAM" id="SSF56436">
    <property type="entry name" value="C-type lectin-like"/>
    <property type="match status" value="2"/>
</dbReference>
<dbReference type="InterPro" id="IPR016186">
    <property type="entry name" value="C-type_lectin-like/link_sf"/>
</dbReference>
<evidence type="ECO:0000256" key="4">
    <source>
        <dbReference type="ARBA" id="ARBA00022989"/>
    </source>
</evidence>
<dbReference type="Gene3D" id="3.10.100.10">
    <property type="entry name" value="Mannose-Binding Protein A, subunit A"/>
    <property type="match status" value="2"/>
</dbReference>
<feature type="compositionally biased region" description="Low complexity" evidence="10">
    <location>
        <begin position="171"/>
        <end position="185"/>
    </location>
</feature>